<reference evidence="1" key="1">
    <citation type="journal article" date="2021" name="Proc. Natl. Acad. Sci. U.S.A.">
        <title>A Catalog of Tens of Thousands of Viruses from Human Metagenomes Reveals Hidden Associations with Chronic Diseases.</title>
        <authorList>
            <person name="Tisza M.J."/>
            <person name="Buck C.B."/>
        </authorList>
    </citation>
    <scope>NUCLEOTIDE SEQUENCE</scope>
    <source>
        <strain evidence="1">Ctvok7</strain>
    </source>
</reference>
<name>A0A8S5LLZ5_9CAUD</name>
<proteinExistence type="predicted"/>
<evidence type="ECO:0000313" key="1">
    <source>
        <dbReference type="EMBL" id="DAD70872.1"/>
    </source>
</evidence>
<sequence>MKIKGKIRPFKQGVRSSNLRWVTTLKPLEPQGFGGFLVPLHRQRQTA</sequence>
<accession>A0A8S5LLZ5</accession>
<organism evidence="1">
    <name type="scientific">Siphoviridae sp. ctvok7</name>
    <dbReference type="NCBI Taxonomy" id="2827596"/>
    <lineage>
        <taxon>Viruses</taxon>
        <taxon>Duplodnaviria</taxon>
        <taxon>Heunggongvirae</taxon>
        <taxon>Uroviricota</taxon>
        <taxon>Caudoviricetes</taxon>
    </lineage>
</organism>
<dbReference type="EMBL" id="BK015871">
    <property type="protein sequence ID" value="DAD70872.1"/>
    <property type="molecule type" value="Genomic_DNA"/>
</dbReference>
<protein>
    <submittedName>
        <fullName evidence="1">Uncharacterized protein</fullName>
    </submittedName>
</protein>